<keyword evidence="2" id="KW-1185">Reference proteome</keyword>
<accession>A0A1R1PK77</accession>
<evidence type="ECO:0000313" key="1">
    <source>
        <dbReference type="EMBL" id="OMH81381.1"/>
    </source>
</evidence>
<dbReference type="EMBL" id="LSSK01000914">
    <property type="protein sequence ID" value="OMH81381.1"/>
    <property type="molecule type" value="Genomic_DNA"/>
</dbReference>
<gene>
    <name evidence="1" type="ORF">AX774_g5164</name>
</gene>
<dbReference type="Proteomes" id="UP000188320">
    <property type="component" value="Unassembled WGS sequence"/>
</dbReference>
<comment type="caution">
    <text evidence="1">The sequence shown here is derived from an EMBL/GenBank/DDBJ whole genome shotgun (WGS) entry which is preliminary data.</text>
</comment>
<dbReference type="AlphaFoldDB" id="A0A1R1PK77"/>
<name>A0A1R1PK77_ZANCU</name>
<reference evidence="2" key="1">
    <citation type="submission" date="2017-01" db="EMBL/GenBank/DDBJ databases">
        <authorList>
            <person name="Wang Y."/>
            <person name="White M."/>
            <person name="Kvist S."/>
            <person name="Moncalvo J.-M."/>
        </authorList>
    </citation>
    <scope>NUCLEOTIDE SEQUENCE [LARGE SCALE GENOMIC DNA]</scope>
    <source>
        <strain evidence="2">COL-18-3</strain>
    </source>
</reference>
<organism evidence="1 2">
    <name type="scientific">Zancudomyces culisetae</name>
    <name type="common">Gut fungus</name>
    <name type="synonym">Smittium culisetae</name>
    <dbReference type="NCBI Taxonomy" id="1213189"/>
    <lineage>
        <taxon>Eukaryota</taxon>
        <taxon>Fungi</taxon>
        <taxon>Fungi incertae sedis</taxon>
        <taxon>Zoopagomycota</taxon>
        <taxon>Kickxellomycotina</taxon>
        <taxon>Harpellomycetes</taxon>
        <taxon>Harpellales</taxon>
        <taxon>Legeriomycetaceae</taxon>
        <taxon>Zancudomyces</taxon>
    </lineage>
</organism>
<evidence type="ECO:0000313" key="2">
    <source>
        <dbReference type="Proteomes" id="UP000188320"/>
    </source>
</evidence>
<proteinExistence type="predicted"/>
<protein>
    <submittedName>
        <fullName evidence="1">Uncharacterized protein</fullName>
    </submittedName>
</protein>
<sequence>MRIFHEKGCADQQWPAESMKKGKMKMKMSVELSCMQRDGGNRNLSYSTYTRCRLLGLRYHPERTQNNKKGIKHLVCTRERRLTPGFTCYHPL</sequence>